<dbReference type="EMBL" id="UINC01197585">
    <property type="protein sequence ID" value="SVE15150.1"/>
    <property type="molecule type" value="Genomic_DNA"/>
</dbReference>
<reference evidence="2" key="1">
    <citation type="submission" date="2018-05" db="EMBL/GenBank/DDBJ databases">
        <authorList>
            <person name="Lanie J.A."/>
            <person name="Ng W.-L."/>
            <person name="Kazmierczak K.M."/>
            <person name="Andrzejewski T.M."/>
            <person name="Davidsen T.M."/>
            <person name="Wayne K.J."/>
            <person name="Tettelin H."/>
            <person name="Glass J.I."/>
            <person name="Rusch D."/>
            <person name="Podicherti R."/>
            <person name="Tsui H.-C.T."/>
            <person name="Winkler M.E."/>
        </authorList>
    </citation>
    <scope>NUCLEOTIDE SEQUENCE</scope>
</reference>
<protein>
    <submittedName>
        <fullName evidence="2">Uncharacterized protein</fullName>
    </submittedName>
</protein>
<feature type="compositionally biased region" description="Basic and acidic residues" evidence="1">
    <location>
        <begin position="11"/>
        <end position="21"/>
    </location>
</feature>
<evidence type="ECO:0000313" key="2">
    <source>
        <dbReference type="EMBL" id="SVE15150.1"/>
    </source>
</evidence>
<evidence type="ECO:0000256" key="1">
    <source>
        <dbReference type="SAM" id="MobiDB-lite"/>
    </source>
</evidence>
<gene>
    <name evidence="2" type="ORF">METZ01_LOCUS468004</name>
</gene>
<accession>A0A383B5R9</accession>
<feature type="region of interest" description="Disordered" evidence="1">
    <location>
        <begin position="1"/>
        <end position="21"/>
    </location>
</feature>
<feature type="non-terminal residue" evidence="2">
    <location>
        <position position="1"/>
    </location>
</feature>
<proteinExistence type="predicted"/>
<name>A0A383B5R9_9ZZZZ</name>
<sequence length="36" mass="3700">VSVDDGSVAQKQDHFAADSAFEERVNGAIQLGGPPS</sequence>
<dbReference type="AlphaFoldDB" id="A0A383B5R9"/>
<organism evidence="2">
    <name type="scientific">marine metagenome</name>
    <dbReference type="NCBI Taxonomy" id="408172"/>
    <lineage>
        <taxon>unclassified sequences</taxon>
        <taxon>metagenomes</taxon>
        <taxon>ecological metagenomes</taxon>
    </lineage>
</organism>